<dbReference type="AlphaFoldDB" id="A0A4T0X610"/>
<evidence type="ECO:0000313" key="6">
    <source>
        <dbReference type="EMBL" id="TID30936.1"/>
    </source>
</evidence>
<dbReference type="GO" id="GO:0097320">
    <property type="term" value="P:plasma membrane tubulation"/>
    <property type="evidence" value="ECO:0007669"/>
    <property type="project" value="TreeGrafter"/>
</dbReference>
<dbReference type="Gene3D" id="1.20.1270.60">
    <property type="entry name" value="Arfaptin homology (AH) domain/BAR domain"/>
    <property type="match status" value="1"/>
</dbReference>
<evidence type="ECO:0000256" key="2">
    <source>
        <dbReference type="ARBA" id="ARBA00022490"/>
    </source>
</evidence>
<dbReference type="GO" id="GO:0043332">
    <property type="term" value="C:mating projection tip"/>
    <property type="evidence" value="ECO:0007669"/>
    <property type="project" value="TreeGrafter"/>
</dbReference>
<organism evidence="6 7">
    <name type="scientific">Pichia inconspicua</name>
    <dbReference type="NCBI Taxonomy" id="52247"/>
    <lineage>
        <taxon>Eukaryota</taxon>
        <taxon>Fungi</taxon>
        <taxon>Dikarya</taxon>
        <taxon>Ascomycota</taxon>
        <taxon>Saccharomycotina</taxon>
        <taxon>Pichiomycetes</taxon>
        <taxon>Pichiales</taxon>
        <taxon>Pichiaceae</taxon>
        <taxon>Pichia</taxon>
    </lineage>
</organism>
<dbReference type="PROSITE" id="PS51021">
    <property type="entry name" value="BAR"/>
    <property type="match status" value="1"/>
</dbReference>
<dbReference type="GO" id="GO:0031097">
    <property type="term" value="C:medial cortex"/>
    <property type="evidence" value="ECO:0007669"/>
    <property type="project" value="TreeGrafter"/>
</dbReference>
<dbReference type="OrthoDB" id="446293at2759"/>
<dbReference type="SUPFAM" id="SSF103657">
    <property type="entry name" value="BAR/IMD domain-like"/>
    <property type="match status" value="1"/>
</dbReference>
<feature type="domain" description="BAR" evidence="5">
    <location>
        <begin position="18"/>
        <end position="303"/>
    </location>
</feature>
<keyword evidence="7" id="KW-1185">Reference proteome</keyword>
<evidence type="ECO:0000256" key="3">
    <source>
        <dbReference type="ARBA" id="ARBA00023212"/>
    </source>
</evidence>
<accession>A0A4T0X610</accession>
<dbReference type="PANTHER" id="PTHR47174">
    <property type="entry name" value="BRIDGING INTEGRATOR 3"/>
    <property type="match status" value="1"/>
</dbReference>
<keyword evidence="3" id="KW-0206">Cytoskeleton</keyword>
<evidence type="ECO:0000259" key="5">
    <source>
        <dbReference type="PROSITE" id="PS51021"/>
    </source>
</evidence>
<comment type="subcellular location">
    <subcellularLocation>
        <location evidence="1">Cytoplasm</location>
        <location evidence="1">Cytoskeleton</location>
    </subcellularLocation>
</comment>
<keyword evidence="2" id="KW-0963">Cytoplasm</keyword>
<protein>
    <recommendedName>
        <fullName evidence="5">BAR domain-containing protein</fullName>
    </recommendedName>
</protein>
<proteinExistence type="predicted"/>
<sequence length="305" mass="35425">MSWSGLKKAVNRAGAHVIMKTSKNTESSTDPEFDIKEQEFKNYESLINEINSEFKNLYSTISDLTSTNLAISKTLDSFYGDYNFDLNSDNLLGLQSNNATINQRDGISLQYLKNSLNLHQDVEQSLDIPLQKTIFDPINQLIDYNNEIHKLIKKRNRKKFDYDVALNKLDKLQNEVNQLNFQLQNNNNNSNKNDNNIKSQSLKRHLEKLERAKSDLTSVAQIYNDLNNRLKFEIDEYIALRFSLLDPSFDSFMKIQQNFYSKCNSILNENIKVDHQSNEDFNAEKIDSKLDEILNKMKSLDINNL</sequence>
<gene>
    <name evidence="6" type="ORF">CANINC_000458</name>
</gene>
<dbReference type="InterPro" id="IPR004148">
    <property type="entry name" value="BAR_dom"/>
</dbReference>
<dbReference type="Pfam" id="PF03114">
    <property type="entry name" value="BAR"/>
    <property type="match status" value="1"/>
</dbReference>
<dbReference type="Proteomes" id="UP000307173">
    <property type="component" value="Unassembled WGS sequence"/>
</dbReference>
<dbReference type="GO" id="GO:0006897">
    <property type="term" value="P:endocytosis"/>
    <property type="evidence" value="ECO:0007669"/>
    <property type="project" value="InterPro"/>
</dbReference>
<keyword evidence="4" id="KW-0175">Coiled coil</keyword>
<name>A0A4T0X610_9ASCO</name>
<dbReference type="GO" id="GO:0051666">
    <property type="term" value="P:actin cortical patch localization"/>
    <property type="evidence" value="ECO:0007669"/>
    <property type="project" value="InterPro"/>
</dbReference>
<evidence type="ECO:0000256" key="1">
    <source>
        <dbReference type="ARBA" id="ARBA00004245"/>
    </source>
</evidence>
<dbReference type="PANTHER" id="PTHR47174:SF3">
    <property type="entry name" value="BRIDGING INTEGRATOR 3"/>
    <property type="match status" value="1"/>
</dbReference>
<dbReference type="EMBL" id="SELW01000083">
    <property type="protein sequence ID" value="TID30936.1"/>
    <property type="molecule type" value="Genomic_DNA"/>
</dbReference>
<dbReference type="InterPro" id="IPR046982">
    <property type="entry name" value="BIN3/RVS161-like"/>
</dbReference>
<reference evidence="6 7" key="1">
    <citation type="journal article" date="2019" name="Front. Genet.">
        <title>Whole-Genome Sequencing of the Opportunistic Yeast Pathogen Candida inconspicua Uncovers Its Hybrid Origin.</title>
        <authorList>
            <person name="Mixao V."/>
            <person name="Hansen A.P."/>
            <person name="Saus E."/>
            <person name="Boekhout T."/>
            <person name="Lass-Florl C."/>
            <person name="Gabaldon T."/>
        </authorList>
    </citation>
    <scope>NUCLEOTIDE SEQUENCE [LARGE SCALE GENOMIC DNA]</scope>
    <source>
        <strain evidence="6 7">CBS 180</strain>
    </source>
</reference>
<comment type="caution">
    <text evidence="6">The sequence shown here is derived from an EMBL/GenBank/DDBJ whole genome shotgun (WGS) entry which is preliminary data.</text>
</comment>
<dbReference type="GO" id="GO:0008289">
    <property type="term" value="F:lipid binding"/>
    <property type="evidence" value="ECO:0007669"/>
    <property type="project" value="TreeGrafter"/>
</dbReference>
<dbReference type="STRING" id="52247.A0A4T0X610"/>
<evidence type="ECO:0000256" key="4">
    <source>
        <dbReference type="SAM" id="Coils"/>
    </source>
</evidence>
<dbReference type="GO" id="GO:0030479">
    <property type="term" value="C:actin cortical patch"/>
    <property type="evidence" value="ECO:0007669"/>
    <property type="project" value="TreeGrafter"/>
</dbReference>
<dbReference type="GO" id="GO:1990528">
    <property type="term" value="C:Rvs161p-Rvs167p complex"/>
    <property type="evidence" value="ECO:0007669"/>
    <property type="project" value="TreeGrafter"/>
</dbReference>
<evidence type="ECO:0000313" key="7">
    <source>
        <dbReference type="Proteomes" id="UP000307173"/>
    </source>
</evidence>
<dbReference type="SMART" id="SM00721">
    <property type="entry name" value="BAR"/>
    <property type="match status" value="1"/>
</dbReference>
<feature type="coiled-coil region" evidence="4">
    <location>
        <begin position="162"/>
        <end position="229"/>
    </location>
</feature>
<dbReference type="InterPro" id="IPR027267">
    <property type="entry name" value="AH/BAR_dom_sf"/>
</dbReference>